<comment type="similarity">
    <text evidence="1 4">Belongs to the glycosyl hydrolase 26 family.</text>
</comment>
<dbReference type="PANTHER" id="PTHR40079:SF4">
    <property type="entry name" value="GH26 DOMAIN-CONTAINING PROTEIN-RELATED"/>
    <property type="match status" value="1"/>
</dbReference>
<gene>
    <name evidence="7" type="ORF">GCM10010170_015080</name>
</gene>
<dbReference type="CDD" id="cd23451">
    <property type="entry name" value="beta-trefoil_Ricin_laminarinase"/>
    <property type="match status" value="1"/>
</dbReference>
<accession>A0ABP5SRD3</accession>
<feature type="active site" description="Nucleophile" evidence="4">
    <location>
        <position position="281"/>
    </location>
</feature>
<dbReference type="InterPro" id="IPR000772">
    <property type="entry name" value="Ricin_B_lectin"/>
</dbReference>
<dbReference type="Proteomes" id="UP001501444">
    <property type="component" value="Unassembled WGS sequence"/>
</dbReference>
<dbReference type="InterPro" id="IPR035992">
    <property type="entry name" value="Ricin_B-like_lectins"/>
</dbReference>
<evidence type="ECO:0000256" key="5">
    <source>
        <dbReference type="SAM" id="SignalP"/>
    </source>
</evidence>
<dbReference type="PROSITE" id="PS50231">
    <property type="entry name" value="RICIN_B_LECTIN"/>
    <property type="match status" value="1"/>
</dbReference>
<dbReference type="SUPFAM" id="SSF50370">
    <property type="entry name" value="Ricin B-like lectins"/>
    <property type="match status" value="1"/>
</dbReference>
<dbReference type="Gene3D" id="3.20.20.80">
    <property type="entry name" value="Glycosidases"/>
    <property type="match status" value="1"/>
</dbReference>
<evidence type="ECO:0000259" key="6">
    <source>
        <dbReference type="PROSITE" id="PS51764"/>
    </source>
</evidence>
<keyword evidence="3 4" id="KW-0326">Glycosidase</keyword>
<keyword evidence="5" id="KW-0732">Signal</keyword>
<dbReference type="SMART" id="SM00458">
    <property type="entry name" value="RICIN"/>
    <property type="match status" value="1"/>
</dbReference>
<dbReference type="PROSITE" id="PS51764">
    <property type="entry name" value="GH26"/>
    <property type="match status" value="1"/>
</dbReference>
<dbReference type="SUPFAM" id="SSF51445">
    <property type="entry name" value="(Trans)glycosidases"/>
    <property type="match status" value="1"/>
</dbReference>
<dbReference type="InterPro" id="IPR017853">
    <property type="entry name" value="GH"/>
</dbReference>
<dbReference type="RefSeq" id="WP_344611520.1">
    <property type="nucleotide sequence ID" value="NZ_BAAARV010000015.1"/>
</dbReference>
<evidence type="ECO:0000256" key="1">
    <source>
        <dbReference type="ARBA" id="ARBA00007754"/>
    </source>
</evidence>
<evidence type="ECO:0000256" key="4">
    <source>
        <dbReference type="PROSITE-ProRule" id="PRU01100"/>
    </source>
</evidence>
<comment type="caution">
    <text evidence="7">The sequence shown here is derived from an EMBL/GenBank/DDBJ whole genome shotgun (WGS) entry which is preliminary data.</text>
</comment>
<feature type="chain" id="PRO_5045080980" description="GH26 domain-containing protein" evidence="5">
    <location>
        <begin position="20"/>
        <end position="469"/>
    </location>
</feature>
<dbReference type="Pfam" id="PF00652">
    <property type="entry name" value="Ricin_B_lectin"/>
    <property type="match status" value="1"/>
</dbReference>
<dbReference type="InterPro" id="IPR022790">
    <property type="entry name" value="GH26_dom"/>
</dbReference>
<dbReference type="PRINTS" id="PR00739">
    <property type="entry name" value="GLHYDRLASE26"/>
</dbReference>
<proteinExistence type="inferred from homology"/>
<evidence type="ECO:0000313" key="7">
    <source>
        <dbReference type="EMBL" id="GAA2335249.1"/>
    </source>
</evidence>
<name>A0ABP5SRD3_9ACTN</name>
<dbReference type="Pfam" id="PF02156">
    <property type="entry name" value="Glyco_hydro_26"/>
    <property type="match status" value="1"/>
</dbReference>
<organism evidence="7 8">
    <name type="scientific">Dactylosporangium salmoneum</name>
    <dbReference type="NCBI Taxonomy" id="53361"/>
    <lineage>
        <taxon>Bacteria</taxon>
        <taxon>Bacillati</taxon>
        <taxon>Actinomycetota</taxon>
        <taxon>Actinomycetes</taxon>
        <taxon>Micromonosporales</taxon>
        <taxon>Micromonosporaceae</taxon>
        <taxon>Dactylosporangium</taxon>
    </lineage>
</organism>
<evidence type="ECO:0000313" key="8">
    <source>
        <dbReference type="Proteomes" id="UP001501444"/>
    </source>
</evidence>
<dbReference type="PANTHER" id="PTHR40079">
    <property type="entry name" value="MANNAN ENDO-1,4-BETA-MANNOSIDASE E-RELATED"/>
    <property type="match status" value="1"/>
</dbReference>
<feature type="domain" description="GH26" evidence="6">
    <location>
        <begin position="35"/>
        <end position="329"/>
    </location>
</feature>
<reference evidence="8" key="1">
    <citation type="journal article" date="2019" name="Int. J. Syst. Evol. Microbiol.">
        <title>The Global Catalogue of Microorganisms (GCM) 10K type strain sequencing project: providing services to taxonomists for standard genome sequencing and annotation.</title>
        <authorList>
            <consortium name="The Broad Institute Genomics Platform"/>
            <consortium name="The Broad Institute Genome Sequencing Center for Infectious Disease"/>
            <person name="Wu L."/>
            <person name="Ma J."/>
        </authorList>
    </citation>
    <scope>NUCLEOTIDE SEQUENCE [LARGE SCALE GENOMIC DNA]</scope>
    <source>
        <strain evidence="8">JCM 3272</strain>
    </source>
</reference>
<dbReference type="InterPro" id="IPR000805">
    <property type="entry name" value="Glyco_hydro_26"/>
</dbReference>
<feature type="signal peptide" evidence="5">
    <location>
        <begin position="1"/>
        <end position="19"/>
    </location>
</feature>
<dbReference type="EMBL" id="BAAARV010000015">
    <property type="protein sequence ID" value="GAA2335249.1"/>
    <property type="molecule type" value="Genomic_DNA"/>
</dbReference>
<keyword evidence="2 4" id="KW-0378">Hydrolase</keyword>
<evidence type="ECO:0000256" key="2">
    <source>
        <dbReference type="ARBA" id="ARBA00022801"/>
    </source>
</evidence>
<feature type="active site" description="Proton donor" evidence="4">
    <location>
        <position position="186"/>
    </location>
</feature>
<evidence type="ECO:0000256" key="3">
    <source>
        <dbReference type="ARBA" id="ARBA00023295"/>
    </source>
</evidence>
<sequence length="469" mass="49262">MRSWTRATIAATASLAAVAGGLAATATEAAAFGAATPAAVVNYLHTISGNHIVSGVHNKEPLSNPSAYTAQAHTITGKWPGLWGGELGFRADDIANRQTMTNQAKTEWTNGSLVALTWHMCRPDVSTCEFDGGVNGSKLSDAEWSSLITSGGSLNNAYKAKLDTAVPYLQQLKDAGVPVLFRPLHEMSDGWAWWGGRSGGNGSAKLFQITHDYLLSKGLTNLIWVWNVKDNGSSSSVAGFYPGDAYVDVVTLDPWNHGYPPSDWYSAIVSVSHGKPIALAEVGNIPSAAQLSGQPLWSYFMIWSEYLTSCNCNSAIQATFNNSRTLSQGQFTIAGGGGGGGSRTGAITGIGGKCVDVAGSNTANGTAVQLYDCNGSSAQQWTVGTDGTIRALGKCLDVTGQGTANGTVLQVWDCNGSGAQQWTALPDGRLRNPQSGRVMDDPAGSTANGTRLQIWDANGNAWQVWHLPA</sequence>
<protein>
    <recommendedName>
        <fullName evidence="6">GH26 domain-containing protein</fullName>
    </recommendedName>
</protein>
<keyword evidence="8" id="KW-1185">Reference proteome</keyword>
<dbReference type="Gene3D" id="2.80.10.50">
    <property type="match status" value="2"/>
</dbReference>